<evidence type="ECO:0000313" key="12">
    <source>
        <dbReference type="EMBL" id="AMO68812.1"/>
    </source>
</evidence>
<reference evidence="12 13" key="1">
    <citation type="submission" date="2015-12" db="EMBL/GenBank/DDBJ databases">
        <authorList>
            <person name="Shamseldin A."/>
            <person name="Moawad H."/>
            <person name="Abd El-Rahim W.M."/>
            <person name="Sadowsky M.J."/>
        </authorList>
    </citation>
    <scope>NUCLEOTIDE SEQUENCE [LARGE SCALE GENOMIC DNA]</scope>
    <source>
        <strain evidence="12 13">SM2</strain>
    </source>
</reference>
<dbReference type="GO" id="GO:0051539">
    <property type="term" value="F:4 iron, 4 sulfur cluster binding"/>
    <property type="evidence" value="ECO:0007669"/>
    <property type="project" value="UniProtKB-KW"/>
</dbReference>
<keyword evidence="5 10" id="KW-0949">S-adenosyl-L-methionine</keyword>
<dbReference type="PROSITE" id="PS01230">
    <property type="entry name" value="TRMA_1"/>
    <property type="match status" value="1"/>
</dbReference>
<feature type="active site" description="Nucleophile" evidence="10">
    <location>
        <position position="335"/>
    </location>
</feature>
<dbReference type="STRING" id="1470434.AZF00_11110"/>
<dbReference type="Pfam" id="PF05958">
    <property type="entry name" value="tRNA_U5-meth_tr"/>
    <property type="match status" value="1"/>
</dbReference>
<evidence type="ECO:0000256" key="10">
    <source>
        <dbReference type="PROSITE-ProRule" id="PRU01024"/>
    </source>
</evidence>
<comment type="similarity">
    <text evidence="10">Belongs to the class I-like SAM-binding methyltransferase superfamily. RNA M5U methyltransferase family.</text>
</comment>
<dbReference type="InterPro" id="IPR030391">
    <property type="entry name" value="MeTrfase_TrmA_CS"/>
</dbReference>
<keyword evidence="7" id="KW-0408">Iron</keyword>
<keyword evidence="1" id="KW-0004">4Fe-4S</keyword>
<dbReference type="Proteomes" id="UP000074119">
    <property type="component" value="Chromosome"/>
</dbReference>
<dbReference type="GO" id="GO:0070041">
    <property type="term" value="F:rRNA (uridine-C5-)-methyltransferase activity"/>
    <property type="evidence" value="ECO:0007669"/>
    <property type="project" value="TreeGrafter"/>
</dbReference>
<feature type="binding site" evidence="10">
    <location>
        <position position="211"/>
    </location>
    <ligand>
        <name>S-adenosyl-L-methionine</name>
        <dbReference type="ChEBI" id="CHEBI:59789"/>
    </ligand>
</feature>
<keyword evidence="3 10" id="KW-0489">Methyltransferase</keyword>
<dbReference type="EMBL" id="CP014544">
    <property type="protein sequence ID" value="AMO68812.1"/>
    <property type="molecule type" value="Genomic_DNA"/>
</dbReference>
<dbReference type="GO" id="GO:0070475">
    <property type="term" value="P:rRNA base methylation"/>
    <property type="evidence" value="ECO:0007669"/>
    <property type="project" value="TreeGrafter"/>
</dbReference>
<dbReference type="GO" id="GO:0046872">
    <property type="term" value="F:metal ion binding"/>
    <property type="evidence" value="ECO:0007669"/>
    <property type="project" value="UniProtKB-KW"/>
</dbReference>
<evidence type="ECO:0000256" key="3">
    <source>
        <dbReference type="ARBA" id="ARBA00022603"/>
    </source>
</evidence>
<dbReference type="EC" id="2.1.1.189" evidence="9"/>
<dbReference type="InterPro" id="IPR030390">
    <property type="entry name" value="MeTrfase_TrmA_AS"/>
</dbReference>
<keyword evidence="8" id="KW-0411">Iron-sulfur</keyword>
<feature type="binding site" evidence="10">
    <location>
        <position position="261"/>
    </location>
    <ligand>
        <name>S-adenosyl-L-methionine</name>
        <dbReference type="ChEBI" id="CHEBI:59789"/>
    </ligand>
</feature>
<keyword evidence="4 10" id="KW-0808">Transferase</keyword>
<dbReference type="PANTHER" id="PTHR11061">
    <property type="entry name" value="RNA M5U METHYLTRANSFERASE"/>
    <property type="match status" value="1"/>
</dbReference>
<dbReference type="InterPro" id="IPR011825">
    <property type="entry name" value="23SrRNA_MeTrfase_RlmC"/>
</dbReference>
<dbReference type="RefSeq" id="WP_008249386.1">
    <property type="nucleotide sequence ID" value="NZ_CP014544.1"/>
</dbReference>
<dbReference type="Gene3D" id="3.40.50.150">
    <property type="entry name" value="Vaccinia Virus protein VP39"/>
    <property type="match status" value="1"/>
</dbReference>
<dbReference type="PROSITE" id="PS51687">
    <property type="entry name" value="SAM_MT_RNA_M5U"/>
    <property type="match status" value="1"/>
</dbReference>
<keyword evidence="2" id="KW-0698">rRNA processing</keyword>
<dbReference type="AlphaFoldDB" id="A0A127M6E6"/>
<feature type="active site" evidence="11">
    <location>
        <position position="335"/>
    </location>
</feature>
<keyword evidence="6" id="KW-0479">Metal-binding</keyword>
<dbReference type="NCBIfam" id="TIGR02085">
    <property type="entry name" value="meth_trns_rumB"/>
    <property type="match status" value="1"/>
</dbReference>
<sequence length="376" mass="41709">MHCPFFESNQCRSCSWLVQPYHQQLQHKERQLNALLAPFAPPPLLASVSAELSGFRDKAKMVVLGSAAAPKLGIINHRNQLISLCECPLYPDDMQTLLVNLERWLGDLAIAPYHIKSRQGELKYLLLNRNNDGQYMLRLVLRSTAKIAKISQALPNFLAQHSQISSVSANIQPVAMAIIEGPDEHILSGDNWLRHQLNGLNLYQRPKGFFQTNLDMAAKLYATAALWTADLEISRYWDLFCGSGGFGLHCLTPDRQLVGIEIEAEAIACAQRSADEMGLGAQVRFQALDSTAFASSSEGGAPQLIIANPPRRGLGSELCTQIKQLAPDYLLYSSCNAATLAADLSALEGYRIDRVQLFDMFPHTAHYEVLLLLHRI</sequence>
<evidence type="ECO:0000256" key="7">
    <source>
        <dbReference type="ARBA" id="ARBA00023004"/>
    </source>
</evidence>
<dbReference type="PANTHER" id="PTHR11061:SF30">
    <property type="entry name" value="TRNA (URACIL(54)-C(5))-METHYLTRANSFERASE"/>
    <property type="match status" value="1"/>
</dbReference>
<evidence type="ECO:0000256" key="8">
    <source>
        <dbReference type="ARBA" id="ARBA00023014"/>
    </source>
</evidence>
<dbReference type="InterPro" id="IPR010280">
    <property type="entry name" value="U5_MeTrfase_fam"/>
</dbReference>
<dbReference type="KEGG" id="zal:AZF00_11110"/>
<name>A0A127M6E6_9GAMM</name>
<dbReference type="SUPFAM" id="SSF53335">
    <property type="entry name" value="S-adenosyl-L-methionine-dependent methyltransferases"/>
    <property type="match status" value="1"/>
</dbReference>
<evidence type="ECO:0000256" key="5">
    <source>
        <dbReference type="ARBA" id="ARBA00022691"/>
    </source>
</evidence>
<proteinExistence type="inferred from homology"/>
<evidence type="ECO:0000256" key="2">
    <source>
        <dbReference type="ARBA" id="ARBA00022552"/>
    </source>
</evidence>
<feature type="binding site" evidence="10">
    <location>
        <position position="308"/>
    </location>
    <ligand>
        <name>S-adenosyl-L-methionine</name>
        <dbReference type="ChEBI" id="CHEBI:59789"/>
    </ligand>
</feature>
<dbReference type="Gene3D" id="2.40.50.1070">
    <property type="match status" value="1"/>
</dbReference>
<dbReference type="CDD" id="cd02440">
    <property type="entry name" value="AdoMet_MTases"/>
    <property type="match status" value="1"/>
</dbReference>
<evidence type="ECO:0000256" key="6">
    <source>
        <dbReference type="ARBA" id="ARBA00022723"/>
    </source>
</evidence>
<organism evidence="12 13">
    <name type="scientific">Zhongshania aliphaticivorans</name>
    <dbReference type="NCBI Taxonomy" id="1470434"/>
    <lineage>
        <taxon>Bacteria</taxon>
        <taxon>Pseudomonadati</taxon>
        <taxon>Pseudomonadota</taxon>
        <taxon>Gammaproteobacteria</taxon>
        <taxon>Cellvibrionales</taxon>
        <taxon>Spongiibacteraceae</taxon>
        <taxon>Zhongshania</taxon>
    </lineage>
</organism>
<evidence type="ECO:0000256" key="9">
    <source>
        <dbReference type="NCBIfam" id="TIGR02085"/>
    </source>
</evidence>
<gene>
    <name evidence="12" type="primary">rumB</name>
    <name evidence="12" type="ORF">AZF00_11110</name>
</gene>
<dbReference type="PROSITE" id="PS01231">
    <property type="entry name" value="TRMA_2"/>
    <property type="match status" value="1"/>
</dbReference>
<evidence type="ECO:0000256" key="11">
    <source>
        <dbReference type="PROSITE-ProRule" id="PRU10015"/>
    </source>
</evidence>
<feature type="binding site" evidence="10">
    <location>
        <position position="240"/>
    </location>
    <ligand>
        <name>S-adenosyl-L-methionine</name>
        <dbReference type="ChEBI" id="CHEBI:59789"/>
    </ligand>
</feature>
<evidence type="ECO:0000256" key="4">
    <source>
        <dbReference type="ARBA" id="ARBA00022679"/>
    </source>
</evidence>
<protein>
    <recommendedName>
        <fullName evidence="9">23S rRNA (uracil(747)-C(5))-methyltransferase RlmC</fullName>
        <ecNumber evidence="9">2.1.1.189</ecNumber>
    </recommendedName>
</protein>
<dbReference type="InterPro" id="IPR029063">
    <property type="entry name" value="SAM-dependent_MTases_sf"/>
</dbReference>
<evidence type="ECO:0000256" key="1">
    <source>
        <dbReference type="ARBA" id="ARBA00022485"/>
    </source>
</evidence>
<accession>A0A127M6E6</accession>
<evidence type="ECO:0000313" key="13">
    <source>
        <dbReference type="Proteomes" id="UP000074119"/>
    </source>
</evidence>